<dbReference type="Proteomes" id="UP000177579">
    <property type="component" value="Unassembled WGS sequence"/>
</dbReference>
<feature type="transmembrane region" description="Helical" evidence="1">
    <location>
        <begin position="111"/>
        <end position="131"/>
    </location>
</feature>
<dbReference type="InterPro" id="IPR036013">
    <property type="entry name" value="Band_7/SPFH_dom_sf"/>
</dbReference>
<reference evidence="3 4" key="1">
    <citation type="journal article" date="2016" name="Nat. Commun.">
        <title>Thousands of microbial genomes shed light on interconnected biogeochemical processes in an aquifer system.</title>
        <authorList>
            <person name="Anantharaman K."/>
            <person name="Brown C.T."/>
            <person name="Hug L.A."/>
            <person name="Sharon I."/>
            <person name="Castelle C.J."/>
            <person name="Probst A.J."/>
            <person name="Thomas B.C."/>
            <person name="Singh A."/>
            <person name="Wilkins M.J."/>
            <person name="Karaoz U."/>
            <person name="Brodie E.L."/>
            <person name="Williams K.H."/>
            <person name="Hubbard S.S."/>
            <person name="Banfield J.F."/>
        </authorList>
    </citation>
    <scope>NUCLEOTIDE SEQUENCE [LARGE SCALE GENOMIC DNA]</scope>
</reference>
<accession>A0A1F5TR26</accession>
<dbReference type="EMBL" id="MFGO01000012">
    <property type="protein sequence ID" value="OGF41214.1"/>
    <property type="molecule type" value="Genomic_DNA"/>
</dbReference>
<feature type="transmembrane region" description="Helical" evidence="1">
    <location>
        <begin position="63"/>
        <end position="80"/>
    </location>
</feature>
<sequence>MKALFVWLKDWLADFISAPWDEMKKKPLFWVLAAVVGVPFLLMVWGVLIMLNETFLKGYWNMNYLPVVCLLIYLAGYWVVNKFFRNHNDRAIAFLSDYECDDLDTIEPPKMAFNFNWICIPCILAALWMMINMWSNNWLGFLFLAGFIAHIISGSISVDYPYILVVYIFGIPCGQIGPGWYFVLKPFIWVEKIDTRERLITIKCPTMFTKTGTPINAEVLLSIRIFDGMKFQRINNVPDPISVEEAKITNDENWSKLPPLEKKAALSAMSAFRTLTGKQKFLKVNSSQDEFQKAASEDINKYLHRVGALVSQFEIFNIDEAVESKAAAIKVVGKAEAEMEGLKAKKVKEGFEGGTWKSAAVVFANAFAKKYLKDKG</sequence>
<dbReference type="Gene3D" id="3.30.479.30">
    <property type="entry name" value="Band 7 domain"/>
    <property type="match status" value="1"/>
</dbReference>
<comment type="caution">
    <text evidence="3">The sequence shown here is derived from an EMBL/GenBank/DDBJ whole genome shotgun (WGS) entry which is preliminary data.</text>
</comment>
<feature type="transmembrane region" description="Helical" evidence="1">
    <location>
        <begin position="28"/>
        <end position="51"/>
    </location>
</feature>
<protein>
    <recommendedName>
        <fullName evidence="2">Band 7 domain-containing protein</fullName>
    </recommendedName>
</protein>
<evidence type="ECO:0000313" key="4">
    <source>
        <dbReference type="Proteomes" id="UP000177579"/>
    </source>
</evidence>
<feature type="transmembrane region" description="Helical" evidence="1">
    <location>
        <begin position="162"/>
        <end position="183"/>
    </location>
</feature>
<gene>
    <name evidence="3" type="ORF">A2531_00855</name>
</gene>
<keyword evidence="1" id="KW-0812">Transmembrane</keyword>
<name>A0A1F5TR26_9BACT</name>
<feature type="domain" description="Band 7" evidence="2">
    <location>
        <begin position="162"/>
        <end position="335"/>
    </location>
</feature>
<organism evidence="3 4">
    <name type="scientific">Candidatus Falkowbacteria bacterium RIFOXYD2_FULL_34_120</name>
    <dbReference type="NCBI Taxonomy" id="1798007"/>
    <lineage>
        <taxon>Bacteria</taxon>
        <taxon>Candidatus Falkowiibacteriota</taxon>
    </lineage>
</organism>
<dbReference type="InterPro" id="IPR001107">
    <property type="entry name" value="Band_7"/>
</dbReference>
<keyword evidence="1" id="KW-1133">Transmembrane helix</keyword>
<dbReference type="AlphaFoldDB" id="A0A1F5TR26"/>
<keyword evidence="1" id="KW-0472">Membrane</keyword>
<evidence type="ECO:0000313" key="3">
    <source>
        <dbReference type="EMBL" id="OGF41214.1"/>
    </source>
</evidence>
<dbReference type="Pfam" id="PF01145">
    <property type="entry name" value="Band_7"/>
    <property type="match status" value="1"/>
</dbReference>
<feature type="transmembrane region" description="Helical" evidence="1">
    <location>
        <begin position="138"/>
        <end position="156"/>
    </location>
</feature>
<proteinExistence type="predicted"/>
<dbReference type="SUPFAM" id="SSF117892">
    <property type="entry name" value="Band 7/SPFH domain"/>
    <property type="match status" value="1"/>
</dbReference>
<evidence type="ECO:0000259" key="2">
    <source>
        <dbReference type="Pfam" id="PF01145"/>
    </source>
</evidence>
<evidence type="ECO:0000256" key="1">
    <source>
        <dbReference type="SAM" id="Phobius"/>
    </source>
</evidence>